<evidence type="ECO:0000313" key="1">
    <source>
        <dbReference type="EMBL" id="MEJ8306641.1"/>
    </source>
</evidence>
<organism evidence="1 2">
    <name type="scientific">Saccharibacillus sacchari</name>
    <dbReference type="NCBI Taxonomy" id="456493"/>
    <lineage>
        <taxon>Bacteria</taxon>
        <taxon>Bacillati</taxon>
        <taxon>Bacillota</taxon>
        <taxon>Bacilli</taxon>
        <taxon>Bacillales</taxon>
        <taxon>Paenibacillaceae</taxon>
        <taxon>Saccharibacillus</taxon>
    </lineage>
</organism>
<dbReference type="Proteomes" id="UP001380953">
    <property type="component" value="Unassembled WGS sequence"/>
</dbReference>
<protein>
    <submittedName>
        <fullName evidence="1">Helix-turn-helix domain containing protein</fullName>
    </submittedName>
</protein>
<keyword evidence="2" id="KW-1185">Reference proteome</keyword>
<name>A0ACC6PI90_9BACL</name>
<sequence length="83" mass="9703">MSMQQELRRANTDLEPIHIACEELNFTWREPQLIAFREMWAEGRDVRVIARRLGRKPEEVAILVMDQARIGNIKKRPSGIFGI</sequence>
<gene>
    <name evidence="1" type="ORF">WKI47_22250</name>
</gene>
<evidence type="ECO:0000313" key="2">
    <source>
        <dbReference type="Proteomes" id="UP001380953"/>
    </source>
</evidence>
<reference evidence="1" key="1">
    <citation type="submission" date="2024-03" db="EMBL/GenBank/DDBJ databases">
        <title>Whole genome sequecning of epiphytes from Marcgravia umbellata leaves.</title>
        <authorList>
            <person name="Kumar G."/>
            <person name="Savka M.A."/>
        </authorList>
    </citation>
    <scope>NUCLEOTIDE SEQUENCE</scope>
    <source>
        <strain evidence="1">RIT_BL5</strain>
    </source>
</reference>
<accession>A0ACC6PI90</accession>
<dbReference type="EMBL" id="JBBKAR010000056">
    <property type="protein sequence ID" value="MEJ8306641.1"/>
    <property type="molecule type" value="Genomic_DNA"/>
</dbReference>
<comment type="caution">
    <text evidence="1">The sequence shown here is derived from an EMBL/GenBank/DDBJ whole genome shotgun (WGS) entry which is preliminary data.</text>
</comment>
<proteinExistence type="predicted"/>